<evidence type="ECO:0000313" key="9">
    <source>
        <dbReference type="EMBL" id="CAI9295634.1"/>
    </source>
</evidence>
<accession>A0AA35ZMW9</accession>
<dbReference type="GO" id="GO:0009751">
    <property type="term" value="P:response to salicylic acid"/>
    <property type="evidence" value="ECO:0007669"/>
    <property type="project" value="UniProtKB-ARBA"/>
</dbReference>
<proteinExistence type="inferred from homology"/>
<dbReference type="GO" id="GO:0005634">
    <property type="term" value="C:nucleus"/>
    <property type="evidence" value="ECO:0007669"/>
    <property type="project" value="UniProtKB-SubCell"/>
</dbReference>
<dbReference type="EMBL" id="OX465084">
    <property type="protein sequence ID" value="CAI9295634.1"/>
    <property type="molecule type" value="Genomic_DNA"/>
</dbReference>
<evidence type="ECO:0000256" key="1">
    <source>
        <dbReference type="ARBA" id="ARBA00004123"/>
    </source>
</evidence>
<dbReference type="GO" id="GO:0010150">
    <property type="term" value="P:leaf senescence"/>
    <property type="evidence" value="ECO:0007669"/>
    <property type="project" value="UniProtKB-ARBA"/>
</dbReference>
<dbReference type="InterPro" id="IPR044810">
    <property type="entry name" value="WRKY_plant"/>
</dbReference>
<dbReference type="Proteomes" id="UP001177003">
    <property type="component" value="Chromosome 8"/>
</dbReference>
<dbReference type="SUPFAM" id="SSF118290">
    <property type="entry name" value="WRKY DNA-binding domain"/>
    <property type="match status" value="1"/>
</dbReference>
<comment type="similarity">
    <text evidence="6">Belongs to the WRKY group III family.</text>
</comment>
<dbReference type="FunFam" id="2.20.25.80:FF:000009">
    <property type="entry name" value="WRKY transcription factor 53"/>
    <property type="match status" value="1"/>
</dbReference>
<comment type="subcellular location">
    <subcellularLocation>
        <location evidence="1">Nucleus</location>
    </subcellularLocation>
</comment>
<feature type="domain" description="WRKY" evidence="8">
    <location>
        <begin position="130"/>
        <end position="193"/>
    </location>
</feature>
<keyword evidence="3" id="KW-0238">DNA-binding</keyword>
<dbReference type="InterPro" id="IPR036576">
    <property type="entry name" value="WRKY_dom_sf"/>
</dbReference>
<dbReference type="PROSITE" id="PS50811">
    <property type="entry name" value="WRKY"/>
    <property type="match status" value="1"/>
</dbReference>
<protein>
    <recommendedName>
        <fullName evidence="8">WRKY domain-containing protein</fullName>
    </recommendedName>
</protein>
<dbReference type="Gene3D" id="2.20.25.80">
    <property type="entry name" value="WRKY domain"/>
    <property type="match status" value="1"/>
</dbReference>
<keyword evidence="10" id="KW-1185">Reference proteome</keyword>
<dbReference type="Pfam" id="PF03106">
    <property type="entry name" value="WRKY"/>
    <property type="match status" value="1"/>
</dbReference>
<dbReference type="GO" id="GO:0000976">
    <property type="term" value="F:transcription cis-regulatory region binding"/>
    <property type="evidence" value="ECO:0007669"/>
    <property type="project" value="TreeGrafter"/>
</dbReference>
<evidence type="ECO:0000256" key="3">
    <source>
        <dbReference type="ARBA" id="ARBA00023125"/>
    </source>
</evidence>
<dbReference type="PANTHER" id="PTHR32096:SF133">
    <property type="entry name" value="WRKY TRANSCRIPTION FACTOR 41-RELATED"/>
    <property type="match status" value="1"/>
</dbReference>
<evidence type="ECO:0000256" key="7">
    <source>
        <dbReference type="SAM" id="MobiDB-lite"/>
    </source>
</evidence>
<feature type="region of interest" description="Disordered" evidence="7">
    <location>
        <begin position="83"/>
        <end position="113"/>
    </location>
</feature>
<dbReference type="AlphaFoldDB" id="A0AA35ZMW9"/>
<feature type="region of interest" description="Disordered" evidence="7">
    <location>
        <begin position="195"/>
        <end position="232"/>
    </location>
</feature>
<dbReference type="PANTHER" id="PTHR32096">
    <property type="entry name" value="WRKY TRANSCRIPTION FACTOR 30-RELATED-RELATED"/>
    <property type="match status" value="1"/>
</dbReference>
<dbReference type="InterPro" id="IPR003657">
    <property type="entry name" value="WRKY_dom"/>
</dbReference>
<gene>
    <name evidence="9" type="ORF">LSALG_LOCUS34561</name>
</gene>
<dbReference type="SMART" id="SM00774">
    <property type="entry name" value="WRKY"/>
    <property type="match status" value="1"/>
</dbReference>
<dbReference type="GO" id="GO:0003700">
    <property type="term" value="F:DNA-binding transcription factor activity"/>
    <property type="evidence" value="ECO:0007669"/>
    <property type="project" value="InterPro"/>
</dbReference>
<evidence type="ECO:0000256" key="6">
    <source>
        <dbReference type="ARBA" id="ARBA00060850"/>
    </source>
</evidence>
<evidence type="ECO:0000259" key="8">
    <source>
        <dbReference type="PROSITE" id="PS50811"/>
    </source>
</evidence>
<name>A0AA35ZMW9_LACSI</name>
<evidence type="ECO:0000256" key="5">
    <source>
        <dbReference type="ARBA" id="ARBA00023242"/>
    </source>
</evidence>
<evidence type="ECO:0000313" key="10">
    <source>
        <dbReference type="Proteomes" id="UP001177003"/>
    </source>
</evidence>
<evidence type="ECO:0000256" key="2">
    <source>
        <dbReference type="ARBA" id="ARBA00023015"/>
    </source>
</evidence>
<dbReference type="GO" id="GO:0042542">
    <property type="term" value="P:response to hydrogen peroxide"/>
    <property type="evidence" value="ECO:0007669"/>
    <property type="project" value="UniProtKB-ARBA"/>
</dbReference>
<keyword evidence="2" id="KW-0805">Transcription regulation</keyword>
<sequence>MDHKRVVYELTQGKEFAEQLKIHLNNPSSSHETQEILIHNILNSYENSLSLLTNHVLTTNGSNDEPHLHGKKGIIKKMESQVPFSESPCSEDSDPESFKDLDPNDFGAKRKTNGSIEKWKKQVKVRVDMEFEEALDDGYSWKKYGQKDIFGAKHPRGYYRCTYRQLQGCLATKQVQRTNEDPNIFNMTYQGTHTCHPATATDTSPTLPLPSSSSPPPQIQHPPLQNQLLGSPKIPQTDRKAITKNLETHSVYFPSTSNNNFVFPTLNSTSDGNETPSFITPTTLGSTYFMMSQPQVSMCEKIENIVGVESELNDIASAATSSTSFHNADLPLPFGDIEFGSTFSFDNSIFFD</sequence>
<keyword evidence="5" id="KW-0539">Nucleus</keyword>
<dbReference type="GO" id="GO:0010193">
    <property type="term" value="P:response to ozone"/>
    <property type="evidence" value="ECO:0007669"/>
    <property type="project" value="UniProtKB-ARBA"/>
</dbReference>
<keyword evidence="4" id="KW-0804">Transcription</keyword>
<evidence type="ECO:0000256" key="4">
    <source>
        <dbReference type="ARBA" id="ARBA00023163"/>
    </source>
</evidence>
<reference evidence="9" key="1">
    <citation type="submission" date="2023-04" db="EMBL/GenBank/DDBJ databases">
        <authorList>
            <person name="Vijverberg K."/>
            <person name="Xiong W."/>
            <person name="Schranz E."/>
        </authorList>
    </citation>
    <scope>NUCLEOTIDE SEQUENCE</scope>
</reference>
<organism evidence="9 10">
    <name type="scientific">Lactuca saligna</name>
    <name type="common">Willowleaf lettuce</name>
    <dbReference type="NCBI Taxonomy" id="75948"/>
    <lineage>
        <taxon>Eukaryota</taxon>
        <taxon>Viridiplantae</taxon>
        <taxon>Streptophyta</taxon>
        <taxon>Embryophyta</taxon>
        <taxon>Tracheophyta</taxon>
        <taxon>Spermatophyta</taxon>
        <taxon>Magnoliopsida</taxon>
        <taxon>eudicotyledons</taxon>
        <taxon>Gunneridae</taxon>
        <taxon>Pentapetalae</taxon>
        <taxon>asterids</taxon>
        <taxon>campanulids</taxon>
        <taxon>Asterales</taxon>
        <taxon>Asteraceae</taxon>
        <taxon>Cichorioideae</taxon>
        <taxon>Cichorieae</taxon>
        <taxon>Lactucinae</taxon>
        <taxon>Lactuca</taxon>
    </lineage>
</organism>